<feature type="transmembrane region" description="Helical" evidence="6">
    <location>
        <begin position="114"/>
        <end position="134"/>
    </location>
</feature>
<gene>
    <name evidence="8" type="ordered locus">Spirs_4234</name>
</gene>
<sequence length="141" mass="16326">MTLAGLFRVLFVDKSSHRFVEFFRYFFVSAISLVADFLLLFLLTSVAGIHYLISSVFSYMAGLVVNYLLSTYWVFAKRRVSNRAVEFSVFALVGVIGLGVNEFLMWLFTDVLMLYYMLSRVFSAGIGYAWKYVVRKIILFR</sequence>
<dbReference type="GO" id="GO:0005886">
    <property type="term" value="C:plasma membrane"/>
    <property type="evidence" value="ECO:0007669"/>
    <property type="project" value="TreeGrafter"/>
</dbReference>
<feature type="transmembrane region" description="Helical" evidence="6">
    <location>
        <begin position="49"/>
        <end position="75"/>
    </location>
</feature>
<feature type="domain" description="GtrA/DPMS transmembrane" evidence="7">
    <location>
        <begin position="24"/>
        <end position="140"/>
    </location>
</feature>
<evidence type="ECO:0000256" key="3">
    <source>
        <dbReference type="ARBA" id="ARBA00022692"/>
    </source>
</evidence>
<dbReference type="PANTHER" id="PTHR38459">
    <property type="entry name" value="PROPHAGE BACTOPRENOL-LINKED GLUCOSE TRANSLOCASE HOMOLOG"/>
    <property type="match status" value="1"/>
</dbReference>
<comment type="subcellular location">
    <subcellularLocation>
        <location evidence="1">Membrane</location>
        <topology evidence="1">Multi-pass membrane protein</topology>
    </subcellularLocation>
</comment>
<dbReference type="Pfam" id="PF04138">
    <property type="entry name" value="GtrA_DPMS_TM"/>
    <property type="match status" value="1"/>
</dbReference>
<proteinExistence type="inferred from homology"/>
<organism evidence="8 9">
    <name type="scientific">Sediminispirochaeta smaragdinae (strain DSM 11293 / JCM 15392 / SEBR 4228)</name>
    <name type="common">Spirochaeta smaragdinae</name>
    <dbReference type="NCBI Taxonomy" id="573413"/>
    <lineage>
        <taxon>Bacteria</taxon>
        <taxon>Pseudomonadati</taxon>
        <taxon>Spirochaetota</taxon>
        <taxon>Spirochaetia</taxon>
        <taxon>Spirochaetales</taxon>
        <taxon>Spirochaetaceae</taxon>
        <taxon>Sediminispirochaeta</taxon>
    </lineage>
</organism>
<dbReference type="OrthoDB" id="9807815at2"/>
<dbReference type="STRING" id="573413.Spirs_4234"/>
<keyword evidence="9" id="KW-1185">Reference proteome</keyword>
<dbReference type="KEGG" id="ssm:Spirs_4234"/>
<evidence type="ECO:0000313" key="8">
    <source>
        <dbReference type="EMBL" id="ADK83308.1"/>
    </source>
</evidence>
<evidence type="ECO:0000256" key="1">
    <source>
        <dbReference type="ARBA" id="ARBA00004141"/>
    </source>
</evidence>
<dbReference type="InterPro" id="IPR007267">
    <property type="entry name" value="GtrA_DPMS_TM"/>
</dbReference>
<evidence type="ECO:0000259" key="7">
    <source>
        <dbReference type="Pfam" id="PF04138"/>
    </source>
</evidence>
<protein>
    <submittedName>
        <fullName evidence="8">GtrA family protein</fullName>
    </submittedName>
</protein>
<keyword evidence="3 6" id="KW-0812">Transmembrane</keyword>
<evidence type="ECO:0000313" key="9">
    <source>
        <dbReference type="Proteomes" id="UP000002318"/>
    </source>
</evidence>
<evidence type="ECO:0000256" key="5">
    <source>
        <dbReference type="ARBA" id="ARBA00023136"/>
    </source>
</evidence>
<keyword evidence="5 6" id="KW-0472">Membrane</keyword>
<dbReference type="PANTHER" id="PTHR38459:SF1">
    <property type="entry name" value="PROPHAGE BACTOPRENOL-LINKED GLUCOSE TRANSLOCASE HOMOLOG"/>
    <property type="match status" value="1"/>
</dbReference>
<dbReference type="Proteomes" id="UP000002318">
    <property type="component" value="Chromosome"/>
</dbReference>
<reference evidence="8 9" key="1">
    <citation type="journal article" date="2010" name="Stand. Genomic Sci.">
        <title>Complete genome sequence of Spirochaeta smaragdinae type strain (SEBR 4228).</title>
        <authorList>
            <person name="Mavromatis K."/>
            <person name="Yasawong M."/>
            <person name="Chertkov O."/>
            <person name="Lapidus A."/>
            <person name="Lucas S."/>
            <person name="Nolan M."/>
            <person name="Del Rio T.G."/>
            <person name="Tice H."/>
            <person name="Cheng J.F."/>
            <person name="Pitluck S."/>
            <person name="Liolios K."/>
            <person name="Ivanova N."/>
            <person name="Tapia R."/>
            <person name="Han C."/>
            <person name="Bruce D."/>
            <person name="Goodwin L."/>
            <person name="Pati A."/>
            <person name="Chen A."/>
            <person name="Palaniappan K."/>
            <person name="Land M."/>
            <person name="Hauser L."/>
            <person name="Chang Y.J."/>
            <person name="Jeffries C.D."/>
            <person name="Detter J.C."/>
            <person name="Rohde M."/>
            <person name="Brambilla E."/>
            <person name="Spring S."/>
            <person name="Goker M."/>
            <person name="Sikorski J."/>
            <person name="Woyke T."/>
            <person name="Bristow J."/>
            <person name="Eisen J.A."/>
            <person name="Markowitz V."/>
            <person name="Hugenholtz P."/>
            <person name="Klenk H.P."/>
            <person name="Kyrpides N.C."/>
        </authorList>
    </citation>
    <scope>NUCLEOTIDE SEQUENCE [LARGE SCALE GENOMIC DNA]</scope>
    <source>
        <strain evidence="9">DSM 11293 / JCM 15392 / SEBR 4228</strain>
    </source>
</reference>
<dbReference type="GO" id="GO:0000271">
    <property type="term" value="P:polysaccharide biosynthetic process"/>
    <property type="evidence" value="ECO:0007669"/>
    <property type="project" value="InterPro"/>
</dbReference>
<accession>E1R9Y9</accession>
<dbReference type="RefSeq" id="WP_013256764.1">
    <property type="nucleotide sequence ID" value="NC_014364.1"/>
</dbReference>
<evidence type="ECO:0000256" key="4">
    <source>
        <dbReference type="ARBA" id="ARBA00022989"/>
    </source>
</evidence>
<name>E1R9Y9_SEDSS</name>
<dbReference type="AlphaFoldDB" id="E1R9Y9"/>
<comment type="similarity">
    <text evidence="2">Belongs to the GtrA family.</text>
</comment>
<evidence type="ECO:0000256" key="6">
    <source>
        <dbReference type="SAM" id="Phobius"/>
    </source>
</evidence>
<dbReference type="InterPro" id="IPR051401">
    <property type="entry name" value="GtrA_CellWall_Glycosyl"/>
</dbReference>
<feature type="transmembrane region" description="Helical" evidence="6">
    <location>
        <begin position="22"/>
        <end position="43"/>
    </location>
</feature>
<keyword evidence="4 6" id="KW-1133">Transmembrane helix</keyword>
<evidence type="ECO:0000256" key="2">
    <source>
        <dbReference type="ARBA" id="ARBA00009399"/>
    </source>
</evidence>
<feature type="transmembrane region" description="Helical" evidence="6">
    <location>
        <begin position="87"/>
        <end position="108"/>
    </location>
</feature>
<dbReference type="HOGENOM" id="CLU_083873_6_3_12"/>
<dbReference type="EMBL" id="CP002116">
    <property type="protein sequence ID" value="ADK83308.1"/>
    <property type="molecule type" value="Genomic_DNA"/>
</dbReference>
<dbReference type="eggNOG" id="COG2246">
    <property type="taxonomic scope" value="Bacteria"/>
</dbReference>